<sequence>MRRPAIHLVDTWCSRSSNKNVTEFDELAVCRAVRQQGGPGQPFAVPGSSGWSSPQDARVVPTARRYPAGRRLGADVAEITFMRRAEDRNREPERVCREQKG</sequence>
<dbReference type="Proteomes" id="UP001501676">
    <property type="component" value="Unassembled WGS sequence"/>
</dbReference>
<feature type="region of interest" description="Disordered" evidence="1">
    <location>
        <begin position="36"/>
        <end position="56"/>
    </location>
</feature>
<reference evidence="3" key="1">
    <citation type="journal article" date="2019" name="Int. J. Syst. Evol. Microbiol.">
        <title>The Global Catalogue of Microorganisms (GCM) 10K type strain sequencing project: providing services to taxonomists for standard genome sequencing and annotation.</title>
        <authorList>
            <consortium name="The Broad Institute Genomics Platform"/>
            <consortium name="The Broad Institute Genome Sequencing Center for Infectious Disease"/>
            <person name="Wu L."/>
            <person name="Ma J."/>
        </authorList>
    </citation>
    <scope>NUCLEOTIDE SEQUENCE [LARGE SCALE GENOMIC DNA]</scope>
    <source>
        <strain evidence="3">JCM 9458</strain>
    </source>
</reference>
<gene>
    <name evidence="2" type="ORF">GCM10020369_19880</name>
</gene>
<evidence type="ECO:0000313" key="3">
    <source>
        <dbReference type="Proteomes" id="UP001501676"/>
    </source>
</evidence>
<keyword evidence="3" id="KW-1185">Reference proteome</keyword>
<dbReference type="EMBL" id="BAAAYN010000012">
    <property type="protein sequence ID" value="GAA3385630.1"/>
    <property type="molecule type" value="Genomic_DNA"/>
</dbReference>
<organism evidence="2 3">
    <name type="scientific">Cryptosporangium minutisporangium</name>
    <dbReference type="NCBI Taxonomy" id="113569"/>
    <lineage>
        <taxon>Bacteria</taxon>
        <taxon>Bacillati</taxon>
        <taxon>Actinomycetota</taxon>
        <taxon>Actinomycetes</taxon>
        <taxon>Cryptosporangiales</taxon>
        <taxon>Cryptosporangiaceae</taxon>
        <taxon>Cryptosporangium</taxon>
    </lineage>
</organism>
<protein>
    <submittedName>
        <fullName evidence="2">Uncharacterized protein</fullName>
    </submittedName>
</protein>
<evidence type="ECO:0000313" key="2">
    <source>
        <dbReference type="EMBL" id="GAA3385630.1"/>
    </source>
</evidence>
<proteinExistence type="predicted"/>
<accession>A0ABP6SVN4</accession>
<comment type="caution">
    <text evidence="2">The sequence shown here is derived from an EMBL/GenBank/DDBJ whole genome shotgun (WGS) entry which is preliminary data.</text>
</comment>
<evidence type="ECO:0000256" key="1">
    <source>
        <dbReference type="SAM" id="MobiDB-lite"/>
    </source>
</evidence>
<name>A0ABP6SVN4_9ACTN</name>